<name>A0ABW3Z1H1_MYCRA</name>
<evidence type="ECO:0000256" key="5">
    <source>
        <dbReference type="ARBA" id="ARBA00023136"/>
    </source>
</evidence>
<feature type="transmembrane region" description="Helical" evidence="8">
    <location>
        <begin position="480"/>
        <end position="504"/>
    </location>
</feature>
<evidence type="ECO:0000313" key="12">
    <source>
        <dbReference type="Proteomes" id="UP001597173"/>
    </source>
</evidence>
<feature type="transmembrane region" description="Helical" evidence="8">
    <location>
        <begin position="96"/>
        <end position="116"/>
    </location>
</feature>
<feature type="coiled-coil region" evidence="6">
    <location>
        <begin position="373"/>
        <end position="415"/>
    </location>
</feature>
<protein>
    <submittedName>
        <fullName evidence="11">GumC family protein</fullName>
    </submittedName>
</protein>
<evidence type="ECO:0000256" key="7">
    <source>
        <dbReference type="SAM" id="MobiDB-lite"/>
    </source>
</evidence>
<evidence type="ECO:0000256" key="1">
    <source>
        <dbReference type="ARBA" id="ARBA00004651"/>
    </source>
</evidence>
<keyword evidence="5 8" id="KW-0472">Membrane</keyword>
<dbReference type="InterPro" id="IPR003856">
    <property type="entry name" value="LPS_length_determ_N"/>
</dbReference>
<dbReference type="Proteomes" id="UP001597173">
    <property type="component" value="Unassembled WGS sequence"/>
</dbReference>
<dbReference type="Pfam" id="PF13807">
    <property type="entry name" value="GNVR"/>
    <property type="match status" value="1"/>
</dbReference>
<feature type="coiled-coil region" evidence="6">
    <location>
        <begin position="226"/>
        <end position="336"/>
    </location>
</feature>
<keyword evidence="4 8" id="KW-1133">Transmembrane helix</keyword>
<dbReference type="PANTHER" id="PTHR32309">
    <property type="entry name" value="TYROSINE-PROTEIN KINASE"/>
    <property type="match status" value="1"/>
</dbReference>
<evidence type="ECO:0000259" key="10">
    <source>
        <dbReference type="Pfam" id="PF13807"/>
    </source>
</evidence>
<evidence type="ECO:0000256" key="4">
    <source>
        <dbReference type="ARBA" id="ARBA00022989"/>
    </source>
</evidence>
<evidence type="ECO:0000259" key="9">
    <source>
        <dbReference type="Pfam" id="PF02706"/>
    </source>
</evidence>
<evidence type="ECO:0000256" key="2">
    <source>
        <dbReference type="ARBA" id="ARBA00022475"/>
    </source>
</evidence>
<feature type="domain" description="Polysaccharide chain length determinant N-terminal" evidence="9">
    <location>
        <begin position="88"/>
        <end position="174"/>
    </location>
</feature>
<keyword evidence="6" id="KW-0175">Coiled coil</keyword>
<sequence length="522" mass="56518">MYTASSNNRGPKIRIAARAAAVTGPLPPTVRVSTRAGDWRASDPGQDETFHSDGQEAATEAVVARTAVAANGTAVAAWLDIVTIGNAFRWLLSYKLVIIAAAVFGVLLGAAFILTVPPRYSSSAELLVEPTDLNLVADDIFVQSLQRDSQLLAVESKLRLLTSGNVLARVVKDLDLVNDPEFVGPGSKNPLRDALGALEKRVTASRDTRSFLVSLSAWSRQPEKSVEILDKLIASFQDELVSAQAEGAGRAAGALTSRLETLKDDVRKAEEKVEEFKRSNGLRSSAGELASSITANQVNAQMVDARERLIRAQSRYKELTSESEESRLNAASLQSDTMTALRTQYSLIRQQITSQSAVLGPRHPELIALQPKAKALEAQIQSETRRLVQLARAELEEAQNAVDRLTKEADAAKGSVFTDTAAQVQLRQLEREAQAKASVYEAFMTRASEAAQRQQIDATNVRVVSQPLPPVSRSFPPRSAVVLAGGLVAGAIAGAFVALLLGFLREVFGERWWRRPFRAKVA</sequence>
<evidence type="ECO:0000256" key="3">
    <source>
        <dbReference type="ARBA" id="ARBA00022692"/>
    </source>
</evidence>
<dbReference type="RefSeq" id="WP_377174723.1">
    <property type="nucleotide sequence ID" value="NZ_JBHTNF010000017.1"/>
</dbReference>
<organism evidence="11 12">
    <name type="scientific">Mycoplana ramosa</name>
    <name type="common">Mycoplana bullata</name>
    <dbReference type="NCBI Taxonomy" id="40837"/>
    <lineage>
        <taxon>Bacteria</taxon>
        <taxon>Pseudomonadati</taxon>
        <taxon>Pseudomonadota</taxon>
        <taxon>Alphaproteobacteria</taxon>
        <taxon>Hyphomicrobiales</taxon>
        <taxon>Rhizobiaceae</taxon>
        <taxon>Mycoplana</taxon>
    </lineage>
</organism>
<dbReference type="PANTHER" id="PTHR32309:SF13">
    <property type="entry name" value="FERRIC ENTEROBACTIN TRANSPORT PROTEIN FEPE"/>
    <property type="match status" value="1"/>
</dbReference>
<dbReference type="InterPro" id="IPR050445">
    <property type="entry name" value="Bact_polysacc_biosynth/exp"/>
</dbReference>
<feature type="domain" description="Tyrosine-protein kinase G-rich" evidence="10">
    <location>
        <begin position="423"/>
        <end position="500"/>
    </location>
</feature>
<reference evidence="12" key="1">
    <citation type="journal article" date="2019" name="Int. J. Syst. Evol. Microbiol.">
        <title>The Global Catalogue of Microorganisms (GCM) 10K type strain sequencing project: providing services to taxonomists for standard genome sequencing and annotation.</title>
        <authorList>
            <consortium name="The Broad Institute Genomics Platform"/>
            <consortium name="The Broad Institute Genome Sequencing Center for Infectious Disease"/>
            <person name="Wu L."/>
            <person name="Ma J."/>
        </authorList>
    </citation>
    <scope>NUCLEOTIDE SEQUENCE [LARGE SCALE GENOMIC DNA]</scope>
    <source>
        <strain evidence="12">CCUG 55609</strain>
    </source>
</reference>
<evidence type="ECO:0000256" key="6">
    <source>
        <dbReference type="SAM" id="Coils"/>
    </source>
</evidence>
<gene>
    <name evidence="11" type="ORF">ACFQ33_19480</name>
</gene>
<comment type="subcellular location">
    <subcellularLocation>
        <location evidence="1">Cell membrane</location>
        <topology evidence="1">Multi-pass membrane protein</topology>
    </subcellularLocation>
</comment>
<dbReference type="InterPro" id="IPR032807">
    <property type="entry name" value="GNVR"/>
</dbReference>
<accession>A0ABW3Z1H1</accession>
<feature type="region of interest" description="Disordered" evidence="7">
    <location>
        <begin position="34"/>
        <end position="53"/>
    </location>
</feature>
<keyword evidence="12" id="KW-1185">Reference proteome</keyword>
<proteinExistence type="predicted"/>
<keyword evidence="3 8" id="KW-0812">Transmembrane</keyword>
<dbReference type="Pfam" id="PF02706">
    <property type="entry name" value="Wzz"/>
    <property type="match status" value="1"/>
</dbReference>
<evidence type="ECO:0000256" key="8">
    <source>
        <dbReference type="SAM" id="Phobius"/>
    </source>
</evidence>
<comment type="caution">
    <text evidence="11">The sequence shown here is derived from an EMBL/GenBank/DDBJ whole genome shotgun (WGS) entry which is preliminary data.</text>
</comment>
<keyword evidence="2" id="KW-1003">Cell membrane</keyword>
<evidence type="ECO:0000313" key="11">
    <source>
        <dbReference type="EMBL" id="MFD1330075.1"/>
    </source>
</evidence>
<dbReference type="EMBL" id="JBHTNF010000017">
    <property type="protein sequence ID" value="MFD1330075.1"/>
    <property type="molecule type" value="Genomic_DNA"/>
</dbReference>